<dbReference type="Pfam" id="PF08238">
    <property type="entry name" value="Sel1"/>
    <property type="match status" value="5"/>
</dbReference>
<gene>
    <name evidence="1" type="ORF">CEJ42_14860</name>
</gene>
<dbReference type="InterPro" id="IPR011990">
    <property type="entry name" value="TPR-like_helical_dom_sf"/>
</dbReference>
<reference evidence="1 2" key="1">
    <citation type="submission" date="2017-06" db="EMBL/GenBank/DDBJ databases">
        <title>Herbaspirillum phytohormonus sp. nov., isolated from the root nodule of Robinia pseudoacacia in lead-zinc mine.</title>
        <authorList>
            <person name="Fan M."/>
            <person name="Lin Y."/>
        </authorList>
    </citation>
    <scope>NUCLEOTIDE SEQUENCE [LARGE SCALE GENOMIC DNA]</scope>
    <source>
        <strain evidence="1 2">HZ10</strain>
    </source>
</reference>
<dbReference type="InterPro" id="IPR006597">
    <property type="entry name" value="Sel1-like"/>
</dbReference>
<sequence length="524" mass="59321">MVDKMAARDDLAILKAARTGVADAQLAIGTRYYLGNGSLPQSTETAFYWLERAARQGLTEAWTMIGRAVPYDLVRSTMSRPYEAVAWYERAFDSGVLEAGIVFSRLVLENSSHFGHKAKDKAVNVLKQLAERNNHEAQWLLAKHLAQLEDDQHHGAGDQIHLAPPLKEAKEHWTRQAALAGVTEAQYSLLEEYWKAGDYVGFSENAAPMIKCLLKDHEAQLRYLRDPSPQCALLSLSENEVTLLLRQSQLLLERKVSDLSYVRRLLELAALSNNHEAQYRLGMLHARLDHGCQRIFPAHGQANYLAAVPWLNAAGKGDVAEAWHGLSMIYAKAEYFQRNLSLSRQYLNRSAEMGFAQAQFDYGQYLWRTRRDGPMHDIHALSWWKKAADQGHHEALIAASRFSAKNSSETWAVEIAKSLTTKLRKSHPFLSARIDLAAAFKLSKSEAVLVDVRHADWGHCIEVDISKLHARSKRRLILIENTEQRVTLDLISRLFADVNSSFDGPEGNYRQRQYRLRNIIADLV</sequence>
<dbReference type="PANTHER" id="PTHR11102">
    <property type="entry name" value="SEL-1-LIKE PROTEIN"/>
    <property type="match status" value="1"/>
</dbReference>
<dbReference type="SMART" id="SM00671">
    <property type="entry name" value="SEL1"/>
    <property type="match status" value="3"/>
</dbReference>
<protein>
    <recommendedName>
        <fullName evidence="3">Sel1 repeat family protein</fullName>
    </recommendedName>
</protein>
<name>A0A246WQ83_9BURK</name>
<dbReference type="Gene3D" id="1.25.40.10">
    <property type="entry name" value="Tetratricopeptide repeat domain"/>
    <property type="match status" value="2"/>
</dbReference>
<proteinExistence type="predicted"/>
<dbReference type="EMBL" id="NJGU01000007">
    <property type="protein sequence ID" value="OWY28510.1"/>
    <property type="molecule type" value="Genomic_DNA"/>
</dbReference>
<dbReference type="InterPro" id="IPR050767">
    <property type="entry name" value="Sel1_AlgK"/>
</dbReference>
<organism evidence="1 2">
    <name type="scientific">Herbaspirillum robiniae</name>
    <dbReference type="NCBI Taxonomy" id="2014887"/>
    <lineage>
        <taxon>Bacteria</taxon>
        <taxon>Pseudomonadati</taxon>
        <taxon>Pseudomonadota</taxon>
        <taxon>Betaproteobacteria</taxon>
        <taxon>Burkholderiales</taxon>
        <taxon>Oxalobacteraceae</taxon>
        <taxon>Herbaspirillum</taxon>
    </lineage>
</organism>
<evidence type="ECO:0008006" key="3">
    <source>
        <dbReference type="Google" id="ProtNLM"/>
    </source>
</evidence>
<accession>A0A246WQ83</accession>
<dbReference type="SUPFAM" id="SSF81901">
    <property type="entry name" value="HCP-like"/>
    <property type="match status" value="2"/>
</dbReference>
<evidence type="ECO:0000313" key="2">
    <source>
        <dbReference type="Proteomes" id="UP000197596"/>
    </source>
</evidence>
<dbReference type="Proteomes" id="UP000197596">
    <property type="component" value="Unassembled WGS sequence"/>
</dbReference>
<comment type="caution">
    <text evidence="1">The sequence shown here is derived from an EMBL/GenBank/DDBJ whole genome shotgun (WGS) entry which is preliminary data.</text>
</comment>
<dbReference type="AlphaFoldDB" id="A0A246WQ83"/>
<evidence type="ECO:0000313" key="1">
    <source>
        <dbReference type="EMBL" id="OWY28510.1"/>
    </source>
</evidence>
<dbReference type="RefSeq" id="WP_088751597.1">
    <property type="nucleotide sequence ID" value="NZ_NJGU01000007.1"/>
</dbReference>
<dbReference type="PANTHER" id="PTHR11102:SF160">
    <property type="entry name" value="ERAD-ASSOCIATED E3 UBIQUITIN-PROTEIN LIGASE COMPONENT HRD3"/>
    <property type="match status" value="1"/>
</dbReference>